<sequence length="213" mass="23540">MKRIFLFLLVLAGFAGSSHAQEKKLVQVSGIIYNADSIQAIVPYVTVINKSRNNQSFPANYQGYFSFVASEGDTIVYSAIGYRKEALVIPAGLPDMKYTVLVKMKPESITLPVVSVYPWASVDEFTRAFMTLKLADDDLLIAKKNVSAASLAALSKSLPRDGQEMNVFNFQNNHINLTNKHMNQRGANPLMNPFAWAAFIQQITQGDKSRGGN</sequence>
<evidence type="ECO:0008006" key="4">
    <source>
        <dbReference type="Google" id="ProtNLM"/>
    </source>
</evidence>
<keyword evidence="3" id="KW-1185">Reference proteome</keyword>
<gene>
    <name evidence="2" type="ORF">GS398_05440</name>
</gene>
<evidence type="ECO:0000256" key="1">
    <source>
        <dbReference type="SAM" id="SignalP"/>
    </source>
</evidence>
<dbReference type="Proteomes" id="UP000451233">
    <property type="component" value="Unassembled WGS sequence"/>
</dbReference>
<protein>
    <recommendedName>
        <fullName evidence="4">Carboxypeptidase-like regulatory domain-containing protein</fullName>
    </recommendedName>
</protein>
<organism evidence="2 3">
    <name type="scientific">Hufsiella ginkgonis</name>
    <dbReference type="NCBI Taxonomy" id="2695274"/>
    <lineage>
        <taxon>Bacteria</taxon>
        <taxon>Pseudomonadati</taxon>
        <taxon>Bacteroidota</taxon>
        <taxon>Sphingobacteriia</taxon>
        <taxon>Sphingobacteriales</taxon>
        <taxon>Sphingobacteriaceae</taxon>
        <taxon>Hufsiella</taxon>
    </lineage>
</organism>
<evidence type="ECO:0000313" key="3">
    <source>
        <dbReference type="Proteomes" id="UP000451233"/>
    </source>
</evidence>
<name>A0A7K1XUP9_9SPHI</name>
<evidence type="ECO:0000313" key="2">
    <source>
        <dbReference type="EMBL" id="MXV14733.1"/>
    </source>
</evidence>
<feature type="chain" id="PRO_5029789564" description="Carboxypeptidase-like regulatory domain-containing protein" evidence="1">
    <location>
        <begin position="21"/>
        <end position="213"/>
    </location>
</feature>
<reference evidence="2 3" key="1">
    <citation type="submission" date="2019-11" db="EMBL/GenBank/DDBJ databases">
        <title>Pedobacter sp. HMF7056 Genome sequencing and assembly.</title>
        <authorList>
            <person name="Kang H."/>
            <person name="Kim H."/>
            <person name="Joh K."/>
        </authorList>
    </citation>
    <scope>NUCLEOTIDE SEQUENCE [LARGE SCALE GENOMIC DNA]</scope>
    <source>
        <strain evidence="2 3">HMF7056</strain>
    </source>
</reference>
<feature type="signal peptide" evidence="1">
    <location>
        <begin position="1"/>
        <end position="20"/>
    </location>
</feature>
<comment type="caution">
    <text evidence="2">The sequence shown here is derived from an EMBL/GenBank/DDBJ whole genome shotgun (WGS) entry which is preliminary data.</text>
</comment>
<accession>A0A7K1XUP9</accession>
<proteinExistence type="predicted"/>
<dbReference type="AlphaFoldDB" id="A0A7K1XUP9"/>
<keyword evidence="1" id="KW-0732">Signal</keyword>
<dbReference type="EMBL" id="WVHS01000001">
    <property type="protein sequence ID" value="MXV14733.1"/>
    <property type="molecule type" value="Genomic_DNA"/>
</dbReference>
<dbReference type="RefSeq" id="WP_160905685.1">
    <property type="nucleotide sequence ID" value="NZ_WVHS01000001.1"/>
</dbReference>